<dbReference type="PROSITE" id="PS50293">
    <property type="entry name" value="TPR_REGION"/>
    <property type="match status" value="1"/>
</dbReference>
<dbReference type="PANTHER" id="PTHR44858">
    <property type="entry name" value="TETRATRICOPEPTIDE REPEAT PROTEIN 6"/>
    <property type="match status" value="1"/>
</dbReference>
<evidence type="ECO:0000256" key="3">
    <source>
        <dbReference type="PROSITE-ProRule" id="PRU00339"/>
    </source>
</evidence>
<proteinExistence type="predicted"/>
<dbReference type="STRING" id="1124188.SAMN05444377_10552"/>
<protein>
    <submittedName>
        <fullName evidence="5">Tetratricopeptide repeat-containing protein</fullName>
    </submittedName>
</protein>
<dbReference type="RefSeq" id="WP_083544767.1">
    <property type="nucleotide sequence ID" value="NZ_FQVQ01000005.1"/>
</dbReference>
<dbReference type="GO" id="GO:0009279">
    <property type="term" value="C:cell outer membrane"/>
    <property type="evidence" value="ECO:0007669"/>
    <property type="project" value="TreeGrafter"/>
</dbReference>
<dbReference type="InterPro" id="IPR019734">
    <property type="entry name" value="TPR_rpt"/>
</dbReference>
<feature type="signal peptide" evidence="4">
    <location>
        <begin position="1"/>
        <end position="20"/>
    </location>
</feature>
<dbReference type="AlphaFoldDB" id="A0A1M4ZWH5"/>
<evidence type="ECO:0000256" key="4">
    <source>
        <dbReference type="SAM" id="SignalP"/>
    </source>
</evidence>
<evidence type="ECO:0000256" key="2">
    <source>
        <dbReference type="ARBA" id="ARBA00022803"/>
    </source>
</evidence>
<feature type="repeat" description="TPR" evidence="3">
    <location>
        <begin position="218"/>
        <end position="251"/>
    </location>
</feature>
<dbReference type="EMBL" id="FQVQ01000005">
    <property type="protein sequence ID" value="SHF22351.1"/>
    <property type="molecule type" value="Genomic_DNA"/>
</dbReference>
<dbReference type="InterPro" id="IPR011990">
    <property type="entry name" value="TPR-like_helical_dom_sf"/>
</dbReference>
<dbReference type="Pfam" id="PF13181">
    <property type="entry name" value="TPR_8"/>
    <property type="match status" value="1"/>
</dbReference>
<dbReference type="GO" id="GO:0046813">
    <property type="term" value="P:receptor-mediated virion attachment to host cell"/>
    <property type="evidence" value="ECO:0007669"/>
    <property type="project" value="TreeGrafter"/>
</dbReference>
<reference evidence="5 6" key="1">
    <citation type="submission" date="2016-11" db="EMBL/GenBank/DDBJ databases">
        <authorList>
            <person name="Jaros S."/>
            <person name="Januszkiewicz K."/>
            <person name="Wedrychowicz H."/>
        </authorList>
    </citation>
    <scope>NUCLEOTIDE SEQUENCE [LARGE SCALE GENOMIC DNA]</scope>
    <source>
        <strain evidence="5 6">DSM 25660</strain>
    </source>
</reference>
<dbReference type="SUPFAM" id="SSF48452">
    <property type="entry name" value="TPR-like"/>
    <property type="match status" value="1"/>
</dbReference>
<evidence type="ECO:0000313" key="6">
    <source>
        <dbReference type="Proteomes" id="UP000184147"/>
    </source>
</evidence>
<feature type="repeat" description="TPR" evidence="3">
    <location>
        <begin position="184"/>
        <end position="217"/>
    </location>
</feature>
<name>A0A1M4ZWH5_9FLAO</name>
<dbReference type="SMART" id="SM00028">
    <property type="entry name" value="TPR"/>
    <property type="match status" value="4"/>
</dbReference>
<sequence length="327" mass="37470">MLRHFYTLTLVLLTTVTVSAQDEKSKEVKLSDLNIDFKKSTGDGICTCIDSIQTGSKSRDSINAEIKACIDDKVMAYQMIVKLSDAQKQAEKSGEKSTNVEINTNKESQSYKKYFYELQEYLMDNCPALKTKLAINDRMSEYSLSRNEEAMKFYRKGLEETQKGDFKAAILNYEKAVVFDPKFAFAYDNMGICYRRLNQYDEAIKAYEKSLKIDPNGTMPLQNMAVAYSYKGEYKKAIKAYERLAKITPNNPEVFYGIGLIYHGNLNDQEKALDNMCQALVLYSEQNSAYRTDAERVISKIYKVMKEANQLELFNSILKKHKIGVNE</sequence>
<feature type="repeat" description="TPR" evidence="3">
    <location>
        <begin position="150"/>
        <end position="183"/>
    </location>
</feature>
<feature type="chain" id="PRO_5012906159" evidence="4">
    <location>
        <begin position="21"/>
        <end position="327"/>
    </location>
</feature>
<evidence type="ECO:0000256" key="1">
    <source>
        <dbReference type="ARBA" id="ARBA00022737"/>
    </source>
</evidence>
<keyword evidence="2 3" id="KW-0802">TPR repeat</keyword>
<evidence type="ECO:0000313" key="5">
    <source>
        <dbReference type="EMBL" id="SHF22351.1"/>
    </source>
</evidence>
<keyword evidence="1" id="KW-0677">Repeat</keyword>
<dbReference type="Pfam" id="PF13414">
    <property type="entry name" value="TPR_11"/>
    <property type="match status" value="1"/>
</dbReference>
<dbReference type="Proteomes" id="UP000184147">
    <property type="component" value="Unassembled WGS sequence"/>
</dbReference>
<dbReference type="PROSITE" id="PS50005">
    <property type="entry name" value="TPR"/>
    <property type="match status" value="3"/>
</dbReference>
<accession>A0A1M4ZWH5</accession>
<dbReference type="PANTHER" id="PTHR44858:SF1">
    <property type="entry name" value="UDP-N-ACETYLGLUCOSAMINE--PEPTIDE N-ACETYLGLUCOSAMINYLTRANSFERASE SPINDLY-RELATED"/>
    <property type="match status" value="1"/>
</dbReference>
<gene>
    <name evidence="5" type="ORF">SAMN05444377_10552</name>
</gene>
<keyword evidence="4" id="KW-0732">Signal</keyword>
<keyword evidence="6" id="KW-1185">Reference proteome</keyword>
<dbReference type="InterPro" id="IPR050498">
    <property type="entry name" value="Ycf3"/>
</dbReference>
<dbReference type="OrthoDB" id="9811837at2"/>
<dbReference type="Pfam" id="PF00515">
    <property type="entry name" value="TPR_1"/>
    <property type="match status" value="1"/>
</dbReference>
<dbReference type="Gene3D" id="1.25.40.10">
    <property type="entry name" value="Tetratricopeptide repeat domain"/>
    <property type="match status" value="1"/>
</dbReference>
<organism evidence="5 6">
    <name type="scientific">Flavobacterium fontis</name>
    <dbReference type="NCBI Taxonomy" id="1124188"/>
    <lineage>
        <taxon>Bacteria</taxon>
        <taxon>Pseudomonadati</taxon>
        <taxon>Bacteroidota</taxon>
        <taxon>Flavobacteriia</taxon>
        <taxon>Flavobacteriales</taxon>
        <taxon>Flavobacteriaceae</taxon>
        <taxon>Flavobacterium</taxon>
    </lineage>
</organism>